<evidence type="ECO:0000259" key="2">
    <source>
        <dbReference type="SMART" id="SM00331"/>
    </source>
</evidence>
<dbReference type="PANTHER" id="PTHR43156">
    <property type="entry name" value="STAGE II SPORULATION PROTEIN E-RELATED"/>
    <property type="match status" value="1"/>
</dbReference>
<organism evidence="3 4">
    <name type="scientific">Nocardioides plantarum</name>
    <dbReference type="NCBI Taxonomy" id="29299"/>
    <lineage>
        <taxon>Bacteria</taxon>
        <taxon>Bacillati</taxon>
        <taxon>Actinomycetota</taxon>
        <taxon>Actinomycetes</taxon>
        <taxon>Propionibacteriales</taxon>
        <taxon>Nocardioidaceae</taxon>
        <taxon>Nocardioides</taxon>
    </lineage>
</organism>
<keyword evidence="3" id="KW-0547">Nucleotide-binding</keyword>
<dbReference type="InterPro" id="IPR001932">
    <property type="entry name" value="PPM-type_phosphatase-like_dom"/>
</dbReference>
<dbReference type="Proteomes" id="UP001589750">
    <property type="component" value="Unassembled WGS sequence"/>
</dbReference>
<feature type="domain" description="PPM-type phosphatase" evidence="2">
    <location>
        <begin position="28"/>
        <end position="230"/>
    </location>
</feature>
<dbReference type="RefSeq" id="WP_140011139.1">
    <property type="nucleotide sequence ID" value="NZ_JBHMDG010000022.1"/>
</dbReference>
<sequence>MTDDIDDFTAALQDLVLPASVPVLPGIDLAARFSVPAAPGEATGAWFDVVVLRQGRVALTMGQVPGSGLAVVASAAAVSAVLRAGLLDQEDVEAALRLADAYARASTDVRGTSAVVVVLDPTGGRLCYGTAGHSAPLMAVSAGPTHRLPRTGTGPLGSAARIVSAELAMTPGALLVLDSTTEADGTATAMADVLDRSRVEGDVSATCEKFTRLAEVDVVRGPLAVVLAEARAADVADLDLEVPLGEGATLRARRALEAWLGSLGVVAMDRLSLSHATTELVANAVEHAYAHHDEPTAAVRVTGRQDDTGEVVVEVIDHGQWRIPSDDVTRGRGLAMASGLVDDLTVSSDADGTRARLRHRVSRSVPVDRVPLTSDLPFAEPLAVTHTALGSLRLSGVVGHDDLDEITYALLLASRGRTQPVDLDLTEVSDISTGGLRVLDELVRTSADESAARAPVVLHVRRGSTPQAALERAGIDHRAS</sequence>
<dbReference type="SUPFAM" id="SSF55874">
    <property type="entry name" value="ATPase domain of HSP90 chaperone/DNA topoisomerase II/histidine kinase"/>
    <property type="match status" value="1"/>
</dbReference>
<protein>
    <submittedName>
        <fullName evidence="3">ATP-binding protein</fullName>
    </submittedName>
</protein>
<dbReference type="PANTHER" id="PTHR43156:SF2">
    <property type="entry name" value="STAGE II SPORULATION PROTEIN E"/>
    <property type="match status" value="1"/>
</dbReference>
<reference evidence="3 4" key="1">
    <citation type="submission" date="2024-09" db="EMBL/GenBank/DDBJ databases">
        <authorList>
            <person name="Sun Q."/>
            <person name="Mori K."/>
        </authorList>
    </citation>
    <scope>NUCLEOTIDE SEQUENCE [LARGE SCALE GENOMIC DNA]</scope>
    <source>
        <strain evidence="3 4">JCM 9626</strain>
    </source>
</reference>
<dbReference type="Pfam" id="PF13581">
    <property type="entry name" value="HATPase_c_2"/>
    <property type="match status" value="1"/>
</dbReference>
<evidence type="ECO:0000313" key="4">
    <source>
        <dbReference type="Proteomes" id="UP001589750"/>
    </source>
</evidence>
<proteinExistence type="predicted"/>
<name>A0ABV5KDR4_9ACTN</name>
<dbReference type="Pfam" id="PF07228">
    <property type="entry name" value="SpoIIE"/>
    <property type="match status" value="1"/>
</dbReference>
<comment type="caution">
    <text evidence="3">The sequence shown here is derived from an EMBL/GenBank/DDBJ whole genome shotgun (WGS) entry which is preliminary data.</text>
</comment>
<evidence type="ECO:0000256" key="1">
    <source>
        <dbReference type="ARBA" id="ARBA00022801"/>
    </source>
</evidence>
<evidence type="ECO:0000313" key="3">
    <source>
        <dbReference type="EMBL" id="MFB9314567.1"/>
    </source>
</evidence>
<dbReference type="InterPro" id="IPR052016">
    <property type="entry name" value="Bact_Sigma-Reg"/>
</dbReference>
<dbReference type="EMBL" id="JBHMDG010000022">
    <property type="protein sequence ID" value="MFB9314567.1"/>
    <property type="molecule type" value="Genomic_DNA"/>
</dbReference>
<keyword evidence="1" id="KW-0378">Hydrolase</keyword>
<dbReference type="Gene3D" id="3.60.40.10">
    <property type="entry name" value="PPM-type phosphatase domain"/>
    <property type="match status" value="1"/>
</dbReference>
<keyword evidence="4" id="KW-1185">Reference proteome</keyword>
<accession>A0ABV5KDR4</accession>
<dbReference type="GO" id="GO:0005524">
    <property type="term" value="F:ATP binding"/>
    <property type="evidence" value="ECO:0007669"/>
    <property type="project" value="UniProtKB-KW"/>
</dbReference>
<dbReference type="InterPro" id="IPR036890">
    <property type="entry name" value="HATPase_C_sf"/>
</dbReference>
<dbReference type="InterPro" id="IPR003594">
    <property type="entry name" value="HATPase_dom"/>
</dbReference>
<keyword evidence="3" id="KW-0067">ATP-binding</keyword>
<dbReference type="InterPro" id="IPR036457">
    <property type="entry name" value="PPM-type-like_dom_sf"/>
</dbReference>
<dbReference type="SMART" id="SM00331">
    <property type="entry name" value="PP2C_SIG"/>
    <property type="match status" value="1"/>
</dbReference>
<gene>
    <name evidence="3" type="ORF">ACFFRI_16035</name>
</gene>
<dbReference type="Gene3D" id="3.30.565.10">
    <property type="entry name" value="Histidine kinase-like ATPase, C-terminal domain"/>
    <property type="match status" value="1"/>
</dbReference>
<dbReference type="CDD" id="cd16936">
    <property type="entry name" value="HATPase_RsbW-like"/>
    <property type="match status" value="1"/>
</dbReference>